<evidence type="ECO:0000256" key="10">
    <source>
        <dbReference type="ARBA" id="ARBA00023180"/>
    </source>
</evidence>
<feature type="non-terminal residue" evidence="11">
    <location>
        <position position="1"/>
    </location>
</feature>
<comment type="similarity">
    <text evidence="3">Belongs to the ABC transporter superfamily. ABCB family. Multidrug resistance exporter (TC 3.A.1.201) subfamily.</text>
</comment>
<evidence type="ECO:0000256" key="5">
    <source>
        <dbReference type="ARBA" id="ARBA00022475"/>
    </source>
</evidence>
<gene>
    <name evidence="11" type="ORF">CK820_G0001426</name>
</gene>
<dbReference type="PANTHER" id="PTHR43394:SF23">
    <property type="entry name" value="ATP-BINDING CASSETTE SUBFAMILY B MEMBER 11, GENE 2"/>
    <property type="match status" value="1"/>
</dbReference>
<proteinExistence type="inferred from homology"/>
<keyword evidence="7" id="KW-0677">Repeat</keyword>
<reference evidence="11 12" key="1">
    <citation type="submission" date="2017-12" db="EMBL/GenBank/DDBJ databases">
        <title>High-resolution comparative analysis of great ape genomes.</title>
        <authorList>
            <person name="Pollen A."/>
            <person name="Hastie A."/>
            <person name="Hormozdiari F."/>
            <person name="Dougherty M."/>
            <person name="Liu R."/>
            <person name="Chaisson M."/>
            <person name="Hoppe E."/>
            <person name="Hill C."/>
            <person name="Pang A."/>
            <person name="Hillier L."/>
            <person name="Baker C."/>
            <person name="Armstrong J."/>
            <person name="Shendure J."/>
            <person name="Paten B."/>
            <person name="Wilson R."/>
            <person name="Chao H."/>
            <person name="Schneider V."/>
            <person name="Ventura M."/>
            <person name="Kronenberg Z."/>
            <person name="Murali S."/>
            <person name="Gordon D."/>
            <person name="Cantsilieris S."/>
            <person name="Munson K."/>
            <person name="Nelson B."/>
            <person name="Raja A."/>
            <person name="Underwood J."/>
            <person name="Diekhans M."/>
            <person name="Fiddes I."/>
            <person name="Haussler D."/>
            <person name="Eichler E."/>
        </authorList>
    </citation>
    <scope>NUCLEOTIDE SEQUENCE [LARGE SCALE GENOMIC DNA]</scope>
    <source>
        <strain evidence="11">Yerkes chimp pedigree #C0471</strain>
    </source>
</reference>
<evidence type="ECO:0000313" key="11">
    <source>
        <dbReference type="EMBL" id="PNI86267.1"/>
    </source>
</evidence>
<sequence length="72" mass="8456">DIRSLNIQWLRDQIGIVEQEPVLFSTTIAENIRYGREDATMEDIVQAAKEANAYNFIMDLPQGYFFQWKSEQ</sequence>
<dbReference type="AlphaFoldDB" id="A0A2J8PQG9"/>
<dbReference type="InterPro" id="IPR039421">
    <property type="entry name" value="Type_1_exporter"/>
</dbReference>
<dbReference type="GO" id="GO:0055038">
    <property type="term" value="C:recycling endosome membrane"/>
    <property type="evidence" value="ECO:0007669"/>
    <property type="project" value="UniProtKB-SubCell"/>
</dbReference>
<organism evidence="11 12">
    <name type="scientific">Pan troglodytes</name>
    <name type="common">Chimpanzee</name>
    <dbReference type="NCBI Taxonomy" id="9598"/>
    <lineage>
        <taxon>Eukaryota</taxon>
        <taxon>Metazoa</taxon>
        <taxon>Chordata</taxon>
        <taxon>Craniata</taxon>
        <taxon>Vertebrata</taxon>
        <taxon>Euteleostomi</taxon>
        <taxon>Mammalia</taxon>
        <taxon>Eutheria</taxon>
        <taxon>Euarchontoglires</taxon>
        <taxon>Primates</taxon>
        <taxon>Haplorrhini</taxon>
        <taxon>Catarrhini</taxon>
        <taxon>Hominidae</taxon>
        <taxon>Pan</taxon>
    </lineage>
</organism>
<keyword evidence="8" id="KW-0967">Endosome</keyword>
<comment type="subcellular location">
    <subcellularLocation>
        <location evidence="2">Apical cell membrane</location>
        <topology evidence="2">Multi-pass membrane protein</topology>
    </subcellularLocation>
    <subcellularLocation>
        <location evidence="1">Recycling endosome membrane</location>
        <topology evidence="1">Multi-pass membrane protein</topology>
    </subcellularLocation>
</comment>
<evidence type="ECO:0000256" key="4">
    <source>
        <dbReference type="ARBA" id="ARBA00022448"/>
    </source>
</evidence>
<dbReference type="PANTHER" id="PTHR43394">
    <property type="entry name" value="ATP-DEPENDENT PERMEASE MDL1, MITOCHONDRIAL"/>
    <property type="match status" value="1"/>
</dbReference>
<evidence type="ECO:0000313" key="12">
    <source>
        <dbReference type="Proteomes" id="UP000236370"/>
    </source>
</evidence>
<dbReference type="InterPro" id="IPR027417">
    <property type="entry name" value="P-loop_NTPase"/>
</dbReference>
<keyword evidence="9" id="KW-1278">Translocase</keyword>
<comment type="caution">
    <text evidence="11">The sequence shown here is derived from an EMBL/GenBank/DDBJ whole genome shotgun (WGS) entry which is preliminary data.</text>
</comment>
<evidence type="ECO:0000256" key="6">
    <source>
        <dbReference type="ARBA" id="ARBA00022553"/>
    </source>
</evidence>
<evidence type="ECO:0000256" key="7">
    <source>
        <dbReference type="ARBA" id="ARBA00022737"/>
    </source>
</evidence>
<dbReference type="SMR" id="A0A2J8PQG9"/>
<keyword evidence="10" id="KW-0325">Glycoprotein</keyword>
<accession>A0A2J8PQG9</accession>
<keyword evidence="6" id="KW-0597">Phosphoprotein</keyword>
<dbReference type="Gene3D" id="3.40.50.300">
    <property type="entry name" value="P-loop containing nucleotide triphosphate hydrolases"/>
    <property type="match status" value="1"/>
</dbReference>
<keyword evidence="5" id="KW-0472">Membrane</keyword>
<name>A0A2J8PQG9_PANTR</name>
<dbReference type="EMBL" id="NBAG03000211">
    <property type="protein sequence ID" value="PNI86267.1"/>
    <property type="molecule type" value="Genomic_DNA"/>
</dbReference>
<dbReference type="SUPFAM" id="SSF52540">
    <property type="entry name" value="P-loop containing nucleoside triphosphate hydrolases"/>
    <property type="match status" value="1"/>
</dbReference>
<evidence type="ECO:0000256" key="9">
    <source>
        <dbReference type="ARBA" id="ARBA00022967"/>
    </source>
</evidence>
<dbReference type="Proteomes" id="UP000236370">
    <property type="component" value="Unassembled WGS sequence"/>
</dbReference>
<evidence type="ECO:0000256" key="3">
    <source>
        <dbReference type="ARBA" id="ARBA00007577"/>
    </source>
</evidence>
<evidence type="ECO:0000256" key="8">
    <source>
        <dbReference type="ARBA" id="ARBA00022753"/>
    </source>
</evidence>
<evidence type="ECO:0000256" key="1">
    <source>
        <dbReference type="ARBA" id="ARBA00004195"/>
    </source>
</evidence>
<evidence type="ECO:0000256" key="2">
    <source>
        <dbReference type="ARBA" id="ARBA00004424"/>
    </source>
</evidence>
<dbReference type="GO" id="GO:0016324">
    <property type="term" value="C:apical plasma membrane"/>
    <property type="evidence" value="ECO:0007669"/>
    <property type="project" value="UniProtKB-SubCell"/>
</dbReference>
<protein>
    <submittedName>
        <fullName evidence="11">ABCB11 isoform 2</fullName>
    </submittedName>
</protein>
<keyword evidence="4" id="KW-0813">Transport</keyword>
<keyword evidence="5" id="KW-1003">Cell membrane</keyword>